<dbReference type="PANTHER" id="PTHR42988:SF2">
    <property type="entry name" value="CYCLIC NUCLEOTIDE PHOSPHODIESTERASE CBUA0032-RELATED"/>
    <property type="match status" value="1"/>
</dbReference>
<keyword evidence="7" id="KW-1185">Reference proteome</keyword>
<feature type="domain" description="Calcineurin-like phosphoesterase" evidence="5">
    <location>
        <begin position="6"/>
        <end position="191"/>
    </location>
</feature>
<evidence type="ECO:0000313" key="7">
    <source>
        <dbReference type="Proteomes" id="UP000254134"/>
    </source>
</evidence>
<evidence type="ECO:0000256" key="3">
    <source>
        <dbReference type="ARBA" id="ARBA00023004"/>
    </source>
</evidence>
<dbReference type="Gene3D" id="3.60.21.10">
    <property type="match status" value="1"/>
</dbReference>
<dbReference type="Proteomes" id="UP000254134">
    <property type="component" value="Unassembled WGS sequence"/>
</dbReference>
<dbReference type="OrthoDB" id="5241795at2"/>
<dbReference type="GO" id="GO:0046872">
    <property type="term" value="F:metal ion binding"/>
    <property type="evidence" value="ECO:0007669"/>
    <property type="project" value="UniProtKB-KW"/>
</dbReference>
<dbReference type="RefSeq" id="WP_114797200.1">
    <property type="nucleotide sequence ID" value="NZ_QQZY01000009.1"/>
</dbReference>
<dbReference type="SUPFAM" id="SSF56300">
    <property type="entry name" value="Metallo-dependent phosphatases"/>
    <property type="match status" value="1"/>
</dbReference>
<proteinExistence type="inferred from homology"/>
<evidence type="ECO:0000256" key="2">
    <source>
        <dbReference type="ARBA" id="ARBA00022801"/>
    </source>
</evidence>
<organism evidence="6 7">
    <name type="scientific">Gaiella occulta</name>
    <dbReference type="NCBI Taxonomy" id="1002870"/>
    <lineage>
        <taxon>Bacteria</taxon>
        <taxon>Bacillati</taxon>
        <taxon>Actinomycetota</taxon>
        <taxon>Thermoleophilia</taxon>
        <taxon>Gaiellales</taxon>
        <taxon>Gaiellaceae</taxon>
        <taxon>Gaiella</taxon>
    </lineage>
</organism>
<dbReference type="InterPro" id="IPR004843">
    <property type="entry name" value="Calcineurin-like_PHP"/>
</dbReference>
<dbReference type="GO" id="GO:0016787">
    <property type="term" value="F:hydrolase activity"/>
    <property type="evidence" value="ECO:0007669"/>
    <property type="project" value="UniProtKB-KW"/>
</dbReference>
<protein>
    <submittedName>
        <fullName evidence="6">Calcineurin-like phosphoesterase superfamily domain</fullName>
    </submittedName>
</protein>
<dbReference type="InterPro" id="IPR050884">
    <property type="entry name" value="CNP_phosphodiesterase-III"/>
</dbReference>
<name>A0A7M2YVF1_9ACTN</name>
<dbReference type="AlphaFoldDB" id="A0A7M2YVF1"/>
<evidence type="ECO:0000259" key="5">
    <source>
        <dbReference type="Pfam" id="PF00149"/>
    </source>
</evidence>
<dbReference type="PANTHER" id="PTHR42988">
    <property type="entry name" value="PHOSPHOHYDROLASE"/>
    <property type="match status" value="1"/>
</dbReference>
<accession>A0A7M2YVF1</accession>
<evidence type="ECO:0000313" key="6">
    <source>
        <dbReference type="EMBL" id="RDI73447.1"/>
    </source>
</evidence>
<reference evidence="6 7" key="1">
    <citation type="submission" date="2018-07" db="EMBL/GenBank/DDBJ databases">
        <title>High-quality-draft genome sequence of Gaiella occulta.</title>
        <authorList>
            <person name="Severino R."/>
            <person name="Froufe H.J.C."/>
            <person name="Rainey F.A."/>
            <person name="Barroso C."/>
            <person name="Albuquerque L."/>
            <person name="Lobo-Da-Cunha A."/>
            <person name="Da Costa M.S."/>
            <person name="Egas C."/>
        </authorList>
    </citation>
    <scope>NUCLEOTIDE SEQUENCE [LARGE SCALE GENOMIC DNA]</scope>
    <source>
        <strain evidence="6 7">F2-233</strain>
    </source>
</reference>
<comment type="similarity">
    <text evidence="4">Belongs to the cyclic nucleotide phosphodiesterase class-III family.</text>
</comment>
<keyword evidence="2" id="KW-0378">Hydrolase</keyword>
<keyword evidence="3" id="KW-0408">Iron</keyword>
<dbReference type="InterPro" id="IPR029052">
    <property type="entry name" value="Metallo-depent_PP-like"/>
</dbReference>
<keyword evidence="1" id="KW-0479">Metal-binding</keyword>
<comment type="caution">
    <text evidence="6">The sequence shown here is derived from an EMBL/GenBank/DDBJ whole genome shotgun (WGS) entry which is preliminary data.</text>
</comment>
<gene>
    <name evidence="6" type="ORF">Gocc_2803</name>
</gene>
<dbReference type="Pfam" id="PF00149">
    <property type="entry name" value="Metallophos"/>
    <property type="match status" value="1"/>
</dbReference>
<reference evidence="7" key="2">
    <citation type="journal article" date="2019" name="MicrobiologyOpen">
        <title>High-quality draft genome sequence of Gaiella occulta isolated from a 150 meter deep mineral water borehole and comparison with the genome sequences of other deep-branching lineages of the phylum Actinobacteria.</title>
        <authorList>
            <person name="Severino R."/>
            <person name="Froufe H.J.C."/>
            <person name="Barroso C."/>
            <person name="Albuquerque L."/>
            <person name="Lobo-da-Cunha A."/>
            <person name="da Costa M.S."/>
            <person name="Egas C."/>
        </authorList>
    </citation>
    <scope>NUCLEOTIDE SEQUENCE [LARGE SCALE GENOMIC DNA]</scope>
    <source>
        <strain evidence="7">F2-233</strain>
    </source>
</reference>
<dbReference type="EMBL" id="QQZY01000009">
    <property type="protein sequence ID" value="RDI73447.1"/>
    <property type="molecule type" value="Genomic_DNA"/>
</dbReference>
<evidence type="ECO:0000256" key="4">
    <source>
        <dbReference type="ARBA" id="ARBA00025742"/>
    </source>
</evidence>
<sequence>MTGCAIHFSDLHRGVRETSALDDALVALCHDLAPVLAIASGDLSNRGRVQELRRAKALLDRLPAPVLAVPGNHDIPYTLPGRVTRPWRAFEEVFGSVQPVVTAPGIVACGLNSVRPWRHQGGRLPGDGPGRAAEAFAAADAGALRVVVLHHHLAGAPWRAARKLPLKRRDAALSALAASGAELIVGGHIHQSSVVERHEFEAVDAPRGRSVVLATAPGLGRPRPRRTGEAQGLHVVRWTARELAVETHVWDGGAFVRTATRTFPRG</sequence>
<evidence type="ECO:0000256" key="1">
    <source>
        <dbReference type="ARBA" id="ARBA00022723"/>
    </source>
</evidence>